<keyword evidence="10" id="KW-1185">Reference proteome</keyword>
<evidence type="ECO:0000256" key="1">
    <source>
        <dbReference type="ARBA" id="ARBA00004123"/>
    </source>
</evidence>
<dbReference type="Proteomes" id="UP001058974">
    <property type="component" value="Chromosome 4"/>
</dbReference>
<evidence type="ECO:0000256" key="6">
    <source>
        <dbReference type="ARBA" id="ARBA00022895"/>
    </source>
</evidence>
<dbReference type="GO" id="GO:0045740">
    <property type="term" value="P:positive regulation of DNA replication"/>
    <property type="evidence" value="ECO:0007669"/>
    <property type="project" value="TreeGrafter"/>
</dbReference>
<dbReference type="GO" id="GO:0003697">
    <property type="term" value="F:single-stranded DNA binding"/>
    <property type="evidence" value="ECO:0007669"/>
    <property type="project" value="TreeGrafter"/>
</dbReference>
<evidence type="ECO:0000256" key="8">
    <source>
        <dbReference type="ARBA" id="ARBA00023242"/>
    </source>
</evidence>
<dbReference type="GO" id="GO:0042162">
    <property type="term" value="F:telomeric DNA binding"/>
    <property type="evidence" value="ECO:0007669"/>
    <property type="project" value="TreeGrafter"/>
</dbReference>
<evidence type="ECO:0000256" key="5">
    <source>
        <dbReference type="ARBA" id="ARBA00022454"/>
    </source>
</evidence>
<evidence type="ECO:0000256" key="7">
    <source>
        <dbReference type="ARBA" id="ARBA00023125"/>
    </source>
</evidence>
<evidence type="ECO:0000256" key="4">
    <source>
        <dbReference type="ARBA" id="ARBA00016175"/>
    </source>
</evidence>
<dbReference type="InterPro" id="IPR028262">
    <property type="entry name" value="CTC1_plant"/>
</dbReference>
<sequence length="1342" mass="149213">MEHPQPSTLSDLLHSPRPLTASVSLPFLSTPPPPPSHHSTDHRILTTLNRPTVIVGTLTLPTHTTPSSSHFPCSCFKFSDGSATVCCDILSFRLAAIGKQIRITAWNFIPFKHPGDRGSRTGFLEIIKWCFSDPNESNLADIFQFTPSFPGTNCNKGGKNFRAVHGVVKSVGPISIVPCATPASGVYDLNSSSKVNLLGFLVQLLCCECRLCGSRELVNNLRNGSFEIENVNGHSFTKMEILYFCGNASSFHPVMTKLIGSRVVVSGLKKKLVCLTKEESCLMYLTLDETVLRVCPRLEKLTLCLKSEIKGKGECGSYTGVIRGVYMKGMALELDNDVWFLLTDQLHTMIHGLRVGSIISMRNVHFVDPKFSWTKVVILGACVKTSIVLESFSPLETVCNVVLQSTSMLGKFIQSLPFSTRLWVLLLVTSIRKKFAGMLSDKDILGSKNKEGLAQIHASSLLPPSVFQTQHGAFMGLCRHDFNGCGREMHCGFLKLVVPMSIFIHHCINTLHRMLKPESHCKLSSVGNHFSILSRQARYNGRSGRRIISSEDVGIILLGYLKIDPLTRRLQLVDATSGIDVLIPDLPLTWNSNDIFELTNYDVIVDGIDELADQLEFSESLSCRMIFSCIQVRREFSASISVYCLWKNVKCINFPLYPCIYSKNETKILESGSYHLLRVSHKFPPQEKHSNNVRSNKSSTFVEAILLPYILLLDGKPGVSCPCDVYGDKTIEFSKYCFNGNNEEQVSVKRQKLIKKSANTSKDEFHTSVYELNACSNSFRESKENRNCDDLSSLDISCMVTFRGLKKENVVFPALLRSTSPRKDTRFNSKPTAKNVLLEFSSDRFLKYQLLQIGSYYIIEHNAKDCFSTTNDADFGSSGTAKFVIDYGKHIWSLAFISDDVLFNDKSAYASVGDSSPVTDVVLPKVQIEKQLQSSNDDSSGVCSDVCLHLPVNLIALLENTIMESEDSKIKKFATSEQSANICFNIGTAVAWSNFCSRPQSSNCLFPEGKLISFKGNVVDIHDISSSFCNSCTSGASFDALQMKGLVGTGNFCIHVLVHHNIVSIFGSISKHAFPTGFGPGATATFHRILDARAQKFMLLPVSFIEINSIEVFDKHCSDRLSTLRPLKDAYSACQDSFSCLISQLPQCQSQKQIVLRCRVVAVIFLVLERKTTNLYTETKMNSKGILLDIPFACFLLDDGSSSCCCWANAERAATLLRLQEEPTTSYHLSKILKKHKRITVKNRGSFIDFPYQDLVVSVASGEALNSSDENLIKYIIFNACVGRTWNVVASLMDSEEVTQLKNEYLTQMVNMQSMQNIWAKEVSCSRALAEARNTIQELLNG</sequence>
<evidence type="ECO:0000313" key="10">
    <source>
        <dbReference type="Proteomes" id="UP001058974"/>
    </source>
</evidence>
<dbReference type="EMBL" id="JAMSHJ010000004">
    <property type="protein sequence ID" value="KAI5420132.1"/>
    <property type="molecule type" value="Genomic_DNA"/>
</dbReference>
<dbReference type="OrthoDB" id="2314520at2759"/>
<keyword evidence="6" id="KW-0779">Telomere</keyword>
<protein>
    <recommendedName>
        <fullName evidence="4">CST complex subunit CTC1</fullName>
    </recommendedName>
</protein>
<dbReference type="Gramene" id="Psat04G0406400-T1">
    <property type="protein sequence ID" value="KAI5420132.1"/>
    <property type="gene ID" value="KIW84_044064"/>
</dbReference>
<dbReference type="PANTHER" id="PTHR14865">
    <property type="entry name" value="CST COMPLEX SUBUNIT CTC1"/>
    <property type="match status" value="1"/>
</dbReference>
<accession>A0A9D4XH68</accession>
<dbReference type="InterPro" id="IPR042617">
    <property type="entry name" value="CTC1-like"/>
</dbReference>
<name>A0A9D4XH68_PEA</name>
<evidence type="ECO:0000313" key="9">
    <source>
        <dbReference type="EMBL" id="KAI5420132.1"/>
    </source>
</evidence>
<comment type="subcellular location">
    <subcellularLocation>
        <location evidence="2">Chromosome</location>
        <location evidence="2">Telomere</location>
    </subcellularLocation>
    <subcellularLocation>
        <location evidence="1">Nucleus</location>
    </subcellularLocation>
</comment>
<dbReference type="GO" id="GO:1990879">
    <property type="term" value="C:CST complex"/>
    <property type="evidence" value="ECO:0007669"/>
    <property type="project" value="TreeGrafter"/>
</dbReference>
<organism evidence="9 10">
    <name type="scientific">Pisum sativum</name>
    <name type="common">Garden pea</name>
    <name type="synonym">Lathyrus oleraceus</name>
    <dbReference type="NCBI Taxonomy" id="3888"/>
    <lineage>
        <taxon>Eukaryota</taxon>
        <taxon>Viridiplantae</taxon>
        <taxon>Streptophyta</taxon>
        <taxon>Embryophyta</taxon>
        <taxon>Tracheophyta</taxon>
        <taxon>Spermatophyta</taxon>
        <taxon>Magnoliopsida</taxon>
        <taxon>eudicotyledons</taxon>
        <taxon>Gunneridae</taxon>
        <taxon>Pentapetalae</taxon>
        <taxon>rosids</taxon>
        <taxon>fabids</taxon>
        <taxon>Fabales</taxon>
        <taxon>Fabaceae</taxon>
        <taxon>Papilionoideae</taxon>
        <taxon>50 kb inversion clade</taxon>
        <taxon>NPAAA clade</taxon>
        <taxon>Hologalegina</taxon>
        <taxon>IRL clade</taxon>
        <taxon>Fabeae</taxon>
        <taxon>Lathyrus</taxon>
    </lineage>
</organism>
<evidence type="ECO:0000256" key="3">
    <source>
        <dbReference type="ARBA" id="ARBA00006332"/>
    </source>
</evidence>
<gene>
    <name evidence="9" type="ORF">KIW84_044064</name>
</gene>
<dbReference type="PANTHER" id="PTHR14865:SF2">
    <property type="entry name" value="CST COMPLEX SUBUNIT CTC1"/>
    <property type="match status" value="1"/>
</dbReference>
<comment type="caution">
    <text evidence="9">The sequence shown here is derived from an EMBL/GenBank/DDBJ whole genome shotgun (WGS) entry which is preliminary data.</text>
</comment>
<dbReference type="Gramene" id="Psat4g135680.1">
    <property type="protein sequence ID" value="Psat4g135680.1.cds"/>
    <property type="gene ID" value="Psat4g135680"/>
</dbReference>
<dbReference type="Pfam" id="PF15491">
    <property type="entry name" value="CTC1_2"/>
    <property type="match status" value="1"/>
</dbReference>
<reference evidence="9 10" key="1">
    <citation type="journal article" date="2022" name="Nat. Genet.">
        <title>Improved pea reference genome and pan-genome highlight genomic features and evolutionary characteristics.</title>
        <authorList>
            <person name="Yang T."/>
            <person name="Liu R."/>
            <person name="Luo Y."/>
            <person name="Hu S."/>
            <person name="Wang D."/>
            <person name="Wang C."/>
            <person name="Pandey M.K."/>
            <person name="Ge S."/>
            <person name="Xu Q."/>
            <person name="Li N."/>
            <person name="Li G."/>
            <person name="Huang Y."/>
            <person name="Saxena R.K."/>
            <person name="Ji Y."/>
            <person name="Li M."/>
            <person name="Yan X."/>
            <person name="He Y."/>
            <person name="Liu Y."/>
            <person name="Wang X."/>
            <person name="Xiang C."/>
            <person name="Varshney R.K."/>
            <person name="Ding H."/>
            <person name="Gao S."/>
            <person name="Zong X."/>
        </authorList>
    </citation>
    <scope>NUCLEOTIDE SEQUENCE [LARGE SCALE GENOMIC DNA]</scope>
    <source>
        <strain evidence="9 10">cv. Zhongwan 6</strain>
    </source>
</reference>
<keyword evidence="8" id="KW-0539">Nucleus</keyword>
<dbReference type="GO" id="GO:0010833">
    <property type="term" value="P:telomere maintenance via telomere lengthening"/>
    <property type="evidence" value="ECO:0007669"/>
    <property type="project" value="TreeGrafter"/>
</dbReference>
<keyword evidence="7" id="KW-0238">DNA-binding</keyword>
<comment type="similarity">
    <text evidence="3">Belongs to the CTC1 family.</text>
</comment>
<keyword evidence="5" id="KW-0158">Chromosome</keyword>
<proteinExistence type="inferred from homology"/>
<evidence type="ECO:0000256" key="2">
    <source>
        <dbReference type="ARBA" id="ARBA00004574"/>
    </source>
</evidence>